<reference evidence="2" key="1">
    <citation type="submission" date="2022-03" db="EMBL/GenBank/DDBJ databases">
        <authorList>
            <person name="Lindestad O."/>
        </authorList>
    </citation>
    <scope>NUCLEOTIDE SEQUENCE</scope>
</reference>
<sequence>MVAAVLCLLVLSCGLVSAIYISLASTVKENIVRKPACLRVLHNVLKDDWSPPIRTGQHGGLRPQPLLIVGGDSCLVISDSTSHEAELVMGVQVAQRTDAMEVAVTDGAFTYVEWRSAPVNGALIRTPVTIVLR</sequence>
<dbReference type="Proteomes" id="UP000838756">
    <property type="component" value="Unassembled WGS sequence"/>
</dbReference>
<proteinExistence type="predicted"/>
<keyword evidence="1" id="KW-0732">Signal</keyword>
<accession>A0A8S4RJ15</accession>
<dbReference type="AlphaFoldDB" id="A0A8S4RJ15"/>
<evidence type="ECO:0000313" key="2">
    <source>
        <dbReference type="EMBL" id="CAH2235732.1"/>
    </source>
</evidence>
<evidence type="ECO:0000313" key="3">
    <source>
        <dbReference type="Proteomes" id="UP000838756"/>
    </source>
</evidence>
<dbReference type="EMBL" id="CAKXAJ010025155">
    <property type="protein sequence ID" value="CAH2235732.1"/>
    <property type="molecule type" value="Genomic_DNA"/>
</dbReference>
<keyword evidence="3" id="KW-1185">Reference proteome</keyword>
<comment type="caution">
    <text evidence="2">The sequence shown here is derived from an EMBL/GenBank/DDBJ whole genome shotgun (WGS) entry which is preliminary data.</text>
</comment>
<feature type="signal peptide" evidence="1">
    <location>
        <begin position="1"/>
        <end position="18"/>
    </location>
</feature>
<dbReference type="OrthoDB" id="16520at2759"/>
<feature type="chain" id="PRO_5035718017" evidence="1">
    <location>
        <begin position="19"/>
        <end position="133"/>
    </location>
</feature>
<name>A0A8S4RJ15_9NEOP</name>
<organism evidence="2 3">
    <name type="scientific">Pararge aegeria aegeria</name>
    <dbReference type="NCBI Taxonomy" id="348720"/>
    <lineage>
        <taxon>Eukaryota</taxon>
        <taxon>Metazoa</taxon>
        <taxon>Ecdysozoa</taxon>
        <taxon>Arthropoda</taxon>
        <taxon>Hexapoda</taxon>
        <taxon>Insecta</taxon>
        <taxon>Pterygota</taxon>
        <taxon>Neoptera</taxon>
        <taxon>Endopterygota</taxon>
        <taxon>Lepidoptera</taxon>
        <taxon>Glossata</taxon>
        <taxon>Ditrysia</taxon>
        <taxon>Papilionoidea</taxon>
        <taxon>Nymphalidae</taxon>
        <taxon>Satyrinae</taxon>
        <taxon>Satyrini</taxon>
        <taxon>Parargina</taxon>
        <taxon>Pararge</taxon>
    </lineage>
</organism>
<gene>
    <name evidence="2" type="primary">jg11391</name>
    <name evidence="2" type="ORF">PAEG_LOCUS13343</name>
</gene>
<protein>
    <submittedName>
        <fullName evidence="2">Jg11391 protein</fullName>
    </submittedName>
</protein>
<evidence type="ECO:0000256" key="1">
    <source>
        <dbReference type="SAM" id="SignalP"/>
    </source>
</evidence>